<evidence type="ECO:0000313" key="1">
    <source>
        <dbReference type="EMBL" id="GAG22425.1"/>
    </source>
</evidence>
<name>X0VVV3_9ZZZZ</name>
<comment type="caution">
    <text evidence="1">The sequence shown here is derived from an EMBL/GenBank/DDBJ whole genome shotgun (WGS) entry which is preliminary data.</text>
</comment>
<reference evidence="1" key="1">
    <citation type="journal article" date="2014" name="Front. Microbiol.">
        <title>High frequency of phylogenetically diverse reductive dehalogenase-homologous genes in deep subseafloor sedimentary metagenomes.</title>
        <authorList>
            <person name="Kawai M."/>
            <person name="Futagami T."/>
            <person name="Toyoda A."/>
            <person name="Takaki Y."/>
            <person name="Nishi S."/>
            <person name="Hori S."/>
            <person name="Arai W."/>
            <person name="Tsubouchi T."/>
            <person name="Morono Y."/>
            <person name="Uchiyama I."/>
            <person name="Ito T."/>
            <person name="Fujiyama A."/>
            <person name="Inagaki F."/>
            <person name="Takami H."/>
        </authorList>
    </citation>
    <scope>NUCLEOTIDE SEQUENCE</scope>
    <source>
        <strain evidence="1">Expedition CK06-06</strain>
    </source>
</reference>
<feature type="non-terminal residue" evidence="1">
    <location>
        <position position="1"/>
    </location>
</feature>
<sequence length="90" mass="9896">FEPRIPIYDDAGEEIFDIEAAESVADVASVRAIALATEIVKAVNMHDRLVAYLADNLPKCSYRCARNYSCDGCQAVCEEGQLLKEARGDK</sequence>
<accession>X0VVV3</accession>
<organism evidence="1">
    <name type="scientific">marine sediment metagenome</name>
    <dbReference type="NCBI Taxonomy" id="412755"/>
    <lineage>
        <taxon>unclassified sequences</taxon>
        <taxon>metagenomes</taxon>
        <taxon>ecological metagenomes</taxon>
    </lineage>
</organism>
<dbReference type="EMBL" id="BARS01037098">
    <property type="protein sequence ID" value="GAG22425.1"/>
    <property type="molecule type" value="Genomic_DNA"/>
</dbReference>
<protein>
    <submittedName>
        <fullName evidence="1">Uncharacterized protein</fullName>
    </submittedName>
</protein>
<dbReference type="AlphaFoldDB" id="X0VVV3"/>
<proteinExistence type="predicted"/>
<gene>
    <name evidence="1" type="ORF">S01H1_56921</name>
</gene>